<dbReference type="Proteomes" id="UP000031668">
    <property type="component" value="Unassembled WGS sequence"/>
</dbReference>
<dbReference type="OrthoDB" id="7701410at2759"/>
<reference evidence="2 3" key="1">
    <citation type="journal article" date="2014" name="Genome Biol. Evol.">
        <title>The genome of the myxosporean Thelohanellus kitauei shows adaptations to nutrient acquisition within its fish host.</title>
        <authorList>
            <person name="Yang Y."/>
            <person name="Xiong J."/>
            <person name="Zhou Z."/>
            <person name="Huo F."/>
            <person name="Miao W."/>
            <person name="Ran C."/>
            <person name="Liu Y."/>
            <person name="Zhang J."/>
            <person name="Feng J."/>
            <person name="Wang M."/>
            <person name="Wang M."/>
            <person name="Wang L."/>
            <person name="Yao B."/>
        </authorList>
    </citation>
    <scope>NUCLEOTIDE SEQUENCE [LARGE SCALE GENOMIC DNA]</scope>
    <source>
        <strain evidence="2">Wuqing</strain>
    </source>
</reference>
<dbReference type="AlphaFoldDB" id="A0A0C2MYY7"/>
<name>A0A0C2MYY7_THEKT</name>
<keyword evidence="3" id="KW-1185">Reference proteome</keyword>
<evidence type="ECO:0000313" key="3">
    <source>
        <dbReference type="Proteomes" id="UP000031668"/>
    </source>
</evidence>
<feature type="transmembrane region" description="Helical" evidence="1">
    <location>
        <begin position="322"/>
        <end position="344"/>
    </location>
</feature>
<gene>
    <name evidence="2" type="ORF">RF11_03257</name>
</gene>
<comment type="caution">
    <text evidence="2">The sequence shown here is derived from an EMBL/GenBank/DDBJ whole genome shotgun (WGS) entry which is preliminary data.</text>
</comment>
<dbReference type="EMBL" id="JWZT01001181">
    <property type="protein sequence ID" value="KII72551.1"/>
    <property type="molecule type" value="Genomic_DNA"/>
</dbReference>
<accession>A0A0C2MYY7</accession>
<evidence type="ECO:0000256" key="1">
    <source>
        <dbReference type="SAM" id="Phobius"/>
    </source>
</evidence>
<sequence length="414" mass="48851">MSLLQNGDKQSSEIAFDTYMKASQSFDLCRQMSAVKNLISNFSDQFDTKADRLFIRNFPRELFEEFRQMSKGRMNVYRYQETQMLFFDTFIFIFRNLNLVMNKRAQSFIVFLLNVIKTREPNSVLNPIALIDSILTCVSVEKNKARFINENGMFNLYNYLGITTTHLSQRFLTICFHIYQLDRGSSSSLRPSKLTRGLAEIFEKFLSTDDDFYSRFLVIVFRMLHRQKILDEIEFNVIQFYDITVAMILRNVQNHQDSPFIDHLSKIWGGILNGHRNIFKIDSIDKLIIFAAIFSINFSMKFTAVNLGSASFNITKNKKQRLYVIYLALVVFPTISYDANLWFIQTLKRLHMSIHLYIEKHSTQNLSLENRFIIYQYYVKSLVTLNMEISSRIYSILKRFSEKISTNHSYSIYF</sequence>
<proteinExistence type="predicted"/>
<keyword evidence="1" id="KW-0812">Transmembrane</keyword>
<evidence type="ECO:0000313" key="2">
    <source>
        <dbReference type="EMBL" id="KII72551.1"/>
    </source>
</evidence>
<feature type="transmembrane region" description="Helical" evidence="1">
    <location>
        <begin position="287"/>
        <end position="310"/>
    </location>
</feature>
<protein>
    <submittedName>
        <fullName evidence="2">Uncharacterized protein</fullName>
    </submittedName>
</protein>
<keyword evidence="1" id="KW-0472">Membrane</keyword>
<keyword evidence="1" id="KW-1133">Transmembrane helix</keyword>
<organism evidence="2 3">
    <name type="scientific">Thelohanellus kitauei</name>
    <name type="common">Myxosporean</name>
    <dbReference type="NCBI Taxonomy" id="669202"/>
    <lineage>
        <taxon>Eukaryota</taxon>
        <taxon>Metazoa</taxon>
        <taxon>Cnidaria</taxon>
        <taxon>Myxozoa</taxon>
        <taxon>Myxosporea</taxon>
        <taxon>Bivalvulida</taxon>
        <taxon>Platysporina</taxon>
        <taxon>Myxobolidae</taxon>
        <taxon>Thelohanellus</taxon>
    </lineage>
</organism>